<dbReference type="AlphaFoldDB" id="W0DZ86"/>
<sequence length="225" mass="25960">MFKNRMKDASSHINTLRFGLIGVSILVVVLLIIVLVQAQTPPAQRLSLPPDLRYGAQVTAGEINPWEVYAFAGTINQLVHTWNSNAQEEYSDNLGRYSALMTRRYITQKYSDYQERLKRNELQGRQRVVAPMGGYTAENHCGFYHRDCVQVLSPGRWQVWLDVNIKDYQRTTRGNNQAPFLLRDINVRVPIIVIYEPDNTEFNPWGLKLDYEAVNEITTIQVDKK</sequence>
<proteinExistence type="predicted"/>
<dbReference type="InParanoid" id="W0DZ86"/>
<dbReference type="KEGG" id="tao:THIAE_06135"/>
<dbReference type="OrthoDB" id="8558441at2"/>
<dbReference type="Proteomes" id="UP000005380">
    <property type="component" value="Chromosome"/>
</dbReference>
<accession>W0DZ86</accession>
<reference evidence="1 2" key="1">
    <citation type="submission" date="2013-12" db="EMBL/GenBank/DDBJ databases">
        <authorList>
            <consortium name="DOE Joint Genome Institute"/>
            <person name="Kappler U."/>
            <person name="Huntemann M."/>
            <person name="Han J."/>
            <person name="Chen A."/>
            <person name="Kyrpides N."/>
            <person name="Mavromatis K."/>
            <person name="Markowitz V."/>
            <person name="Palaniappan K."/>
            <person name="Ivanova N."/>
            <person name="Schaumberg A."/>
            <person name="Pati A."/>
            <person name="Liolios K."/>
            <person name="Nordberg H.P."/>
            <person name="Cantor M.N."/>
            <person name="Hua S.X."/>
            <person name="Woyke T."/>
        </authorList>
    </citation>
    <scope>NUCLEOTIDE SEQUENCE [LARGE SCALE GENOMIC DNA]</scope>
    <source>
        <strain evidence="2">AL2</strain>
    </source>
</reference>
<name>W0DZ86_9GAMM</name>
<dbReference type="HOGENOM" id="CLU_100592_0_0_6"/>
<dbReference type="STRING" id="717772.THIAE_06135"/>
<gene>
    <name evidence="1" type="ORF">THIAE_06135</name>
</gene>
<evidence type="ECO:0008006" key="3">
    <source>
        <dbReference type="Google" id="ProtNLM"/>
    </source>
</evidence>
<dbReference type="EMBL" id="CP007030">
    <property type="protein sequence ID" value="AHF02294.1"/>
    <property type="molecule type" value="Genomic_DNA"/>
</dbReference>
<dbReference type="eggNOG" id="ENOG502Z7PS">
    <property type="taxonomic scope" value="Bacteria"/>
</dbReference>
<keyword evidence="2" id="KW-1185">Reference proteome</keyword>
<organism evidence="1 2">
    <name type="scientific">Thiomicrospira aerophila AL3</name>
    <dbReference type="NCBI Taxonomy" id="717772"/>
    <lineage>
        <taxon>Bacteria</taxon>
        <taxon>Pseudomonadati</taxon>
        <taxon>Pseudomonadota</taxon>
        <taxon>Gammaproteobacteria</taxon>
        <taxon>Thiotrichales</taxon>
        <taxon>Piscirickettsiaceae</taxon>
        <taxon>Thiomicrospira</taxon>
    </lineage>
</organism>
<dbReference type="Pfam" id="PF11444">
    <property type="entry name" value="DUF2895"/>
    <property type="match status" value="1"/>
</dbReference>
<evidence type="ECO:0000313" key="2">
    <source>
        <dbReference type="Proteomes" id="UP000005380"/>
    </source>
</evidence>
<protein>
    <recommendedName>
        <fullName evidence="3">Integrating conjugative element protein</fullName>
    </recommendedName>
</protein>
<evidence type="ECO:0000313" key="1">
    <source>
        <dbReference type="EMBL" id="AHF02294.1"/>
    </source>
</evidence>
<dbReference type="InterPro" id="IPR021548">
    <property type="entry name" value="DUF2895"/>
</dbReference>
<dbReference type="RefSeq" id="WP_006460508.1">
    <property type="nucleotide sequence ID" value="NZ_CP007030.1"/>
</dbReference>